<organism evidence="2 3">
    <name type="scientific">Leeia aquatica</name>
    <dbReference type="NCBI Taxonomy" id="2725557"/>
    <lineage>
        <taxon>Bacteria</taxon>
        <taxon>Pseudomonadati</taxon>
        <taxon>Pseudomonadota</taxon>
        <taxon>Betaproteobacteria</taxon>
        <taxon>Neisseriales</taxon>
        <taxon>Leeiaceae</taxon>
        <taxon>Leeia</taxon>
    </lineage>
</organism>
<sequence>MLKLRHALPLALLLAASSSFALESFTRPIIGSLSATPNPAKPGDTVTFRVDPSQNGKIDCGLLVTYGNGQQEQIAVKQGFPKEFTHVFDAPGKFTVKVEGKEFDGMNNCKGEATTTVAVQGVVAPSCPTGWELIKGSTKKNGAFSCRAAQPAELPRCSSGLKGYYQNGVIGCK</sequence>
<dbReference type="EMBL" id="JABAIM010000001">
    <property type="protein sequence ID" value="NLR75136.1"/>
    <property type="molecule type" value="Genomic_DNA"/>
</dbReference>
<evidence type="ECO:0000313" key="2">
    <source>
        <dbReference type="EMBL" id="NLR75136.1"/>
    </source>
</evidence>
<accession>A0A847SCB4</accession>
<feature type="chain" id="PRO_5033013692" description="PKD domain-containing protein" evidence="1">
    <location>
        <begin position="22"/>
        <end position="173"/>
    </location>
</feature>
<gene>
    <name evidence="2" type="ORF">HF682_08185</name>
</gene>
<dbReference type="Proteomes" id="UP000587991">
    <property type="component" value="Unassembled WGS sequence"/>
</dbReference>
<evidence type="ECO:0000256" key="1">
    <source>
        <dbReference type="SAM" id="SignalP"/>
    </source>
</evidence>
<protein>
    <recommendedName>
        <fullName evidence="4">PKD domain-containing protein</fullName>
    </recommendedName>
</protein>
<evidence type="ECO:0000313" key="3">
    <source>
        <dbReference type="Proteomes" id="UP000587991"/>
    </source>
</evidence>
<dbReference type="RefSeq" id="WP_168876687.1">
    <property type="nucleotide sequence ID" value="NZ_JABAIM010000001.1"/>
</dbReference>
<evidence type="ECO:0008006" key="4">
    <source>
        <dbReference type="Google" id="ProtNLM"/>
    </source>
</evidence>
<reference evidence="2 3" key="1">
    <citation type="submission" date="2020-04" db="EMBL/GenBank/DDBJ databases">
        <title>Draft genome of Leeia sp. IMCC25680.</title>
        <authorList>
            <person name="Song J."/>
            <person name="Cho J.-C."/>
        </authorList>
    </citation>
    <scope>NUCLEOTIDE SEQUENCE [LARGE SCALE GENOMIC DNA]</scope>
    <source>
        <strain evidence="2 3">IMCC25680</strain>
    </source>
</reference>
<keyword evidence="1" id="KW-0732">Signal</keyword>
<dbReference type="Gene3D" id="2.60.40.10">
    <property type="entry name" value="Immunoglobulins"/>
    <property type="match status" value="1"/>
</dbReference>
<feature type="signal peptide" evidence="1">
    <location>
        <begin position="1"/>
        <end position="21"/>
    </location>
</feature>
<name>A0A847SCB4_9NEIS</name>
<comment type="caution">
    <text evidence="2">The sequence shown here is derived from an EMBL/GenBank/DDBJ whole genome shotgun (WGS) entry which is preliminary data.</text>
</comment>
<keyword evidence="3" id="KW-1185">Reference proteome</keyword>
<dbReference type="InterPro" id="IPR035986">
    <property type="entry name" value="PKD_dom_sf"/>
</dbReference>
<proteinExistence type="predicted"/>
<dbReference type="InterPro" id="IPR013783">
    <property type="entry name" value="Ig-like_fold"/>
</dbReference>
<dbReference type="SUPFAM" id="SSF49299">
    <property type="entry name" value="PKD domain"/>
    <property type="match status" value="1"/>
</dbReference>
<dbReference type="AlphaFoldDB" id="A0A847SCB4"/>